<evidence type="ECO:0000256" key="2">
    <source>
        <dbReference type="ARBA" id="ARBA00023015"/>
    </source>
</evidence>
<sequence>MNVNSYSATPSSVTSDLDYTTDPPASSASSNDMLGTPAGTSLGELHGQTLETVLLGGEPQIAKDIQSLRVQLQDQDQRQREGIQEIGLILGRVLNTEVIELMRERAEEEIARELDQLVEAQVTACLQDLIPEELQVEVAEQEKYLEEIRRDLHNSESRRANALLRSDDPSAQLQSIYKADGTMPDNFPRTLQELFEMDVSTSQELIEEYELAEGSDSRERNLNRLMAFVNVKYQLLCRFVKERRREAWGCCNRRIVVEDKLIVNHVNVAVTIFVRSAMSTPPDGTERWYTEFGQNNRMVMALQSGVDSEIRWALRRLAEFAHNSPGGVFRLDLLPGVLDALFDWPEWYVGEGLAQMSEDDDLFSPPPELAKKRQYALESLVLLRNAGFLEQVNVPLIMANQRSWSLVCCALGNLNAARDTHAEFLLHAIDFFHCFALRYPIGPEYLNTIWNPVPRLARIAATSSNRSLIISSLTALDIFFQNPARAVFLMPDSPALEASLRYLPLVDDEPLVSPCLHYLFTHLSDPRMSREFLLHPQMLATVRLLVNVLLDDQAREMTEIELGQTPQQHFPTEAQVTMDYVLTKEDKERILHEPEPKRCLKWLKLMFVAHAQSEMRQADIWNDYRTTFGLHNPLEPLALMQHISSVFPTAQSMVDSGRFIVRGLDRRRVFTSNQTTRFRCHWDRGTCRAGAFSSAEKLFAHILEHLEGQGSGPSSCLWGNCQHPALLHAKLHRHLLTHLPHPHPPQLPGSQNDHVAVVRTGERYPLKDPTMRPPAFPRITLKERWPTEELPSTSQTALLCLRILFGESFSKSDQAPVSGEDFFGFPGLSVAGDGGAASTEQEKERKARGQKAFYAVRGMLESLRVRSRVYTDWINEMVDL</sequence>
<keyword evidence="1" id="KW-0156">Chromatin regulator</keyword>
<feature type="domain" description="RFX-type winged-helix" evidence="7">
    <location>
        <begin position="599"/>
        <end position="668"/>
    </location>
</feature>
<organism evidence="8 9">
    <name type="scientific">Mycena chlorophos</name>
    <name type="common">Agaric fungus</name>
    <name type="synonym">Agaricus chlorophos</name>
    <dbReference type="NCBI Taxonomy" id="658473"/>
    <lineage>
        <taxon>Eukaryota</taxon>
        <taxon>Fungi</taxon>
        <taxon>Dikarya</taxon>
        <taxon>Basidiomycota</taxon>
        <taxon>Agaricomycotina</taxon>
        <taxon>Agaricomycetes</taxon>
        <taxon>Agaricomycetidae</taxon>
        <taxon>Agaricales</taxon>
        <taxon>Marasmiineae</taxon>
        <taxon>Mycenaceae</taxon>
        <taxon>Mycena</taxon>
    </lineage>
</organism>
<evidence type="ECO:0000256" key="4">
    <source>
        <dbReference type="ARBA" id="ARBA00023242"/>
    </source>
</evidence>
<proteinExistence type="predicted"/>
<evidence type="ECO:0000256" key="3">
    <source>
        <dbReference type="ARBA" id="ARBA00023163"/>
    </source>
</evidence>
<dbReference type="GO" id="GO:0016586">
    <property type="term" value="C:RSC-type complex"/>
    <property type="evidence" value="ECO:0007669"/>
    <property type="project" value="TreeGrafter"/>
</dbReference>
<evidence type="ECO:0000256" key="1">
    <source>
        <dbReference type="ARBA" id="ARBA00022853"/>
    </source>
</evidence>
<dbReference type="GO" id="GO:0003677">
    <property type="term" value="F:DNA binding"/>
    <property type="evidence" value="ECO:0007669"/>
    <property type="project" value="InterPro"/>
</dbReference>
<dbReference type="OrthoDB" id="338531at2759"/>
<keyword evidence="2" id="KW-0805">Transcription regulation</keyword>
<dbReference type="PANTHER" id="PTHR22970">
    <property type="entry name" value="AT-RICH INTERACTIVE DOMAIN-CONTAINING PROTEIN 2"/>
    <property type="match status" value="1"/>
</dbReference>
<evidence type="ECO:0000256" key="5">
    <source>
        <dbReference type="SAM" id="Coils"/>
    </source>
</evidence>
<dbReference type="PANTHER" id="PTHR22970:SF14">
    <property type="entry name" value="AT-RICH INTERACTIVE DOMAIN-CONTAINING PROTEIN 2"/>
    <property type="match status" value="1"/>
</dbReference>
<dbReference type="GO" id="GO:0006355">
    <property type="term" value="P:regulation of DNA-templated transcription"/>
    <property type="evidence" value="ECO:0007669"/>
    <property type="project" value="InterPro"/>
</dbReference>
<evidence type="ECO:0000259" key="7">
    <source>
        <dbReference type="PROSITE" id="PS51526"/>
    </source>
</evidence>
<dbReference type="AlphaFoldDB" id="A0A8H6VZZ5"/>
<keyword evidence="9" id="KW-1185">Reference proteome</keyword>
<feature type="region of interest" description="Disordered" evidence="6">
    <location>
        <begin position="1"/>
        <end position="42"/>
    </location>
</feature>
<dbReference type="GO" id="GO:0006325">
    <property type="term" value="P:chromatin organization"/>
    <property type="evidence" value="ECO:0007669"/>
    <property type="project" value="UniProtKB-KW"/>
</dbReference>
<reference evidence="8" key="1">
    <citation type="submission" date="2020-05" db="EMBL/GenBank/DDBJ databases">
        <title>Mycena genomes resolve the evolution of fungal bioluminescence.</title>
        <authorList>
            <person name="Tsai I.J."/>
        </authorList>
    </citation>
    <scope>NUCLEOTIDE SEQUENCE</scope>
    <source>
        <strain evidence="8">110903Hualien_Pintung</strain>
    </source>
</reference>
<evidence type="ECO:0000313" key="9">
    <source>
        <dbReference type="Proteomes" id="UP000613580"/>
    </source>
</evidence>
<accession>A0A8H6VZZ5</accession>
<keyword evidence="4" id="KW-0539">Nucleus</keyword>
<evidence type="ECO:0000256" key="6">
    <source>
        <dbReference type="SAM" id="MobiDB-lite"/>
    </source>
</evidence>
<comment type="caution">
    <text evidence="8">The sequence shown here is derived from an EMBL/GenBank/DDBJ whole genome shotgun (WGS) entry which is preliminary data.</text>
</comment>
<name>A0A8H6VZZ5_MYCCL</name>
<dbReference type="EMBL" id="JACAZE010000015">
    <property type="protein sequence ID" value="KAF7297961.1"/>
    <property type="molecule type" value="Genomic_DNA"/>
</dbReference>
<evidence type="ECO:0000313" key="8">
    <source>
        <dbReference type="EMBL" id="KAF7297961.1"/>
    </source>
</evidence>
<protein>
    <recommendedName>
        <fullName evidence="7">RFX-type winged-helix domain-containing protein</fullName>
    </recommendedName>
</protein>
<dbReference type="PROSITE" id="PS51526">
    <property type="entry name" value="RFX_DBD"/>
    <property type="match status" value="1"/>
</dbReference>
<dbReference type="InterPro" id="IPR052406">
    <property type="entry name" value="Chromatin_Remodeling_Comp"/>
</dbReference>
<feature type="coiled-coil region" evidence="5">
    <location>
        <begin position="103"/>
        <end position="165"/>
    </location>
</feature>
<dbReference type="InterPro" id="IPR003150">
    <property type="entry name" value="DNA-bd_RFX"/>
</dbReference>
<keyword evidence="3" id="KW-0804">Transcription</keyword>
<feature type="compositionally biased region" description="Polar residues" evidence="6">
    <location>
        <begin position="1"/>
        <end position="33"/>
    </location>
</feature>
<gene>
    <name evidence="8" type="ORF">HMN09_01017000</name>
</gene>
<keyword evidence="5" id="KW-0175">Coiled coil</keyword>
<dbReference type="Proteomes" id="UP000613580">
    <property type="component" value="Unassembled WGS sequence"/>
</dbReference>